<protein>
    <submittedName>
        <fullName evidence="1">Uncharacterized protein</fullName>
    </submittedName>
</protein>
<evidence type="ECO:0000313" key="1">
    <source>
        <dbReference type="EMBL" id="SEH67771.1"/>
    </source>
</evidence>
<dbReference type="EMBL" id="FNXF01000002">
    <property type="protein sequence ID" value="SEH67771.1"/>
    <property type="molecule type" value="Genomic_DNA"/>
</dbReference>
<dbReference type="STRING" id="173990.SAMN05660691_00843"/>
<dbReference type="RefSeq" id="WP_092790528.1">
    <property type="nucleotide sequence ID" value="NZ_DASWWU010000009.1"/>
</dbReference>
<keyword evidence="2" id="KW-1185">Reference proteome</keyword>
<evidence type="ECO:0000313" key="2">
    <source>
        <dbReference type="Proteomes" id="UP000199371"/>
    </source>
</evidence>
<dbReference type="AlphaFoldDB" id="A0A1H6JYD5"/>
<accession>A0A1H6JYD5</accession>
<dbReference type="Proteomes" id="UP000199371">
    <property type="component" value="Unassembled WGS sequence"/>
</dbReference>
<name>A0A1H6JYD5_9GAMM</name>
<organism evidence="1 2">
    <name type="scientific">Rheinheimera pacifica</name>
    <dbReference type="NCBI Taxonomy" id="173990"/>
    <lineage>
        <taxon>Bacteria</taxon>
        <taxon>Pseudomonadati</taxon>
        <taxon>Pseudomonadota</taxon>
        <taxon>Gammaproteobacteria</taxon>
        <taxon>Chromatiales</taxon>
        <taxon>Chromatiaceae</taxon>
        <taxon>Rheinheimera</taxon>
    </lineage>
</organism>
<gene>
    <name evidence="1" type="ORF">SAMN05660691_00843</name>
</gene>
<reference evidence="2" key="1">
    <citation type="submission" date="2016-10" db="EMBL/GenBank/DDBJ databases">
        <authorList>
            <person name="Varghese N."/>
            <person name="Submissions S."/>
        </authorList>
    </citation>
    <scope>NUCLEOTIDE SEQUENCE [LARGE SCALE GENOMIC DNA]</scope>
    <source>
        <strain evidence="2">DSM 17616</strain>
    </source>
</reference>
<sequence length="120" mass="13757">MKKLFWLVVVILLVITFSDHNLIRPHKEQLFTLILDKAAIAGDSKEAALRTTRKQLLALSEQWGEGQRTQLDKASSSIDNLLQFQRNYCKNGDFNPFLYGEPLKQSCAIIENQMHNLTKP</sequence>
<dbReference type="OrthoDB" id="6315326at2"/>
<proteinExistence type="predicted"/>